<feature type="region of interest" description="Disordered" evidence="1">
    <location>
        <begin position="79"/>
        <end position="106"/>
    </location>
</feature>
<dbReference type="Proteomes" id="UP001140513">
    <property type="component" value="Unassembled WGS sequence"/>
</dbReference>
<feature type="region of interest" description="Disordered" evidence="1">
    <location>
        <begin position="46"/>
        <end position="65"/>
    </location>
</feature>
<name>A0A9W8XCI9_9PLEO</name>
<keyword evidence="3" id="KW-1185">Reference proteome</keyword>
<dbReference type="GeneID" id="80914668"/>
<protein>
    <submittedName>
        <fullName evidence="2">Uncharacterized protein</fullName>
    </submittedName>
</protein>
<dbReference type="OrthoDB" id="3797550at2759"/>
<feature type="compositionally biased region" description="Basic and acidic residues" evidence="1">
    <location>
        <begin position="1"/>
        <end position="11"/>
    </location>
</feature>
<dbReference type="RefSeq" id="XP_056066999.1">
    <property type="nucleotide sequence ID" value="XM_056219872.1"/>
</dbReference>
<evidence type="ECO:0000313" key="3">
    <source>
        <dbReference type="Proteomes" id="UP001140513"/>
    </source>
</evidence>
<accession>A0A9W8XCI9</accession>
<proteinExistence type="predicted"/>
<sequence>MKPDTSNDIRSVDQSTAASTAESDNHASPPKTASDAPLLPHAASSAFSTASNVASSAASTVKSAASNALEWTEAKVEKLSAKQEDGTGPYGSESTCAPSDLDPIGQWVLPALPVPKKDESAVDGQDRK</sequence>
<reference evidence="2" key="1">
    <citation type="submission" date="2022-10" db="EMBL/GenBank/DDBJ databases">
        <title>Tapping the CABI collections for fungal endophytes: first genome assemblies for Collariella, Neodidymelliopsis, Ascochyta clinopodiicola, Didymella pomorum, Didymosphaeria variabile, Neocosmospora piperis and Neocucurbitaria cava.</title>
        <authorList>
            <person name="Hill R."/>
        </authorList>
    </citation>
    <scope>NUCLEOTIDE SEQUENCE</scope>
    <source>
        <strain evidence="2">IMI 356815</strain>
    </source>
</reference>
<comment type="caution">
    <text evidence="2">The sequence shown here is derived from an EMBL/GenBank/DDBJ whole genome shotgun (WGS) entry which is preliminary data.</text>
</comment>
<evidence type="ECO:0000256" key="1">
    <source>
        <dbReference type="SAM" id="MobiDB-lite"/>
    </source>
</evidence>
<evidence type="ECO:0000313" key="2">
    <source>
        <dbReference type="EMBL" id="KAJ4347199.1"/>
    </source>
</evidence>
<dbReference type="EMBL" id="JAPEUX010000008">
    <property type="protein sequence ID" value="KAJ4347199.1"/>
    <property type="molecule type" value="Genomic_DNA"/>
</dbReference>
<organism evidence="2 3">
    <name type="scientific">Didymosphaeria variabile</name>
    <dbReference type="NCBI Taxonomy" id="1932322"/>
    <lineage>
        <taxon>Eukaryota</taxon>
        <taxon>Fungi</taxon>
        <taxon>Dikarya</taxon>
        <taxon>Ascomycota</taxon>
        <taxon>Pezizomycotina</taxon>
        <taxon>Dothideomycetes</taxon>
        <taxon>Pleosporomycetidae</taxon>
        <taxon>Pleosporales</taxon>
        <taxon>Massarineae</taxon>
        <taxon>Didymosphaeriaceae</taxon>
        <taxon>Didymosphaeria</taxon>
    </lineage>
</organism>
<feature type="compositionally biased region" description="Polar residues" evidence="1">
    <location>
        <begin position="12"/>
        <end position="22"/>
    </location>
</feature>
<dbReference type="AlphaFoldDB" id="A0A9W8XCI9"/>
<gene>
    <name evidence="2" type="ORF">N0V89_011138</name>
</gene>
<feature type="region of interest" description="Disordered" evidence="1">
    <location>
        <begin position="1"/>
        <end position="40"/>
    </location>
</feature>